<evidence type="ECO:0000259" key="4">
    <source>
        <dbReference type="PROSITE" id="PS50949"/>
    </source>
</evidence>
<dbReference type="CDD" id="cd07377">
    <property type="entry name" value="WHTH_GntR"/>
    <property type="match status" value="1"/>
</dbReference>
<dbReference type="STRING" id="410332.SAMN04488550_2256"/>
<dbReference type="EMBL" id="BAOP01000003">
    <property type="protein sequence ID" value="GAC78274.1"/>
    <property type="molecule type" value="Genomic_DNA"/>
</dbReference>
<proteinExistence type="predicted"/>
<dbReference type="GO" id="GO:0003700">
    <property type="term" value="F:DNA-binding transcription factor activity"/>
    <property type="evidence" value="ECO:0007669"/>
    <property type="project" value="InterPro"/>
</dbReference>
<sequence>MSAPIHQRLADEFRARIATGQWPEGVRAPSESALCDEFGVSRGPVRQALATLRVEGLLVGGQGRPPLVRTGVPLHAASALGSLTAWAADAGRTAGQRTILQSRHDADAELARRLGVAAGDPVLTIVRARYLDDEPAVLERMSFIWDVGRTLMEFDPDSGSINRFMLDRGIDLYSSNHEVDAVAAADDDVQYLGMAPGAPMLRVRRTTEDSTGRVIEFAEDRYVPGQCAISITNRLTAAGGRSHIRLA</sequence>
<dbReference type="GO" id="GO:0045892">
    <property type="term" value="P:negative regulation of DNA-templated transcription"/>
    <property type="evidence" value="ECO:0007669"/>
    <property type="project" value="TreeGrafter"/>
</dbReference>
<dbReference type="PANTHER" id="PTHR44846:SF17">
    <property type="entry name" value="GNTR-FAMILY TRANSCRIPTIONAL REGULATOR"/>
    <property type="match status" value="1"/>
</dbReference>
<gene>
    <name evidence="5" type="ORF">GM1_003_00110</name>
</gene>
<dbReference type="InterPro" id="IPR036388">
    <property type="entry name" value="WH-like_DNA-bd_sf"/>
</dbReference>
<evidence type="ECO:0000256" key="1">
    <source>
        <dbReference type="ARBA" id="ARBA00023015"/>
    </source>
</evidence>
<evidence type="ECO:0000256" key="3">
    <source>
        <dbReference type="ARBA" id="ARBA00023163"/>
    </source>
</evidence>
<dbReference type="PROSITE" id="PS50949">
    <property type="entry name" value="HTH_GNTR"/>
    <property type="match status" value="1"/>
</dbReference>
<feature type="domain" description="HTH gntR-type" evidence="4">
    <location>
        <begin position="3"/>
        <end position="71"/>
    </location>
</feature>
<evidence type="ECO:0000256" key="2">
    <source>
        <dbReference type="ARBA" id="ARBA00023125"/>
    </source>
</evidence>
<dbReference type="InterPro" id="IPR000524">
    <property type="entry name" value="Tscrpt_reg_HTH_GntR"/>
</dbReference>
<reference evidence="5 6" key="1">
    <citation type="submission" date="2013-02" db="EMBL/GenBank/DDBJ databases">
        <title>Whole genome shotgun sequence of Gordonia malaquae NBRC 108250.</title>
        <authorList>
            <person name="Yoshida I."/>
            <person name="Hosoyama A."/>
            <person name="Tsuchikane K."/>
            <person name="Ando Y."/>
            <person name="Baba S."/>
            <person name="Ohji S."/>
            <person name="Hamada M."/>
            <person name="Tamura T."/>
            <person name="Yamazoe A."/>
            <person name="Yamazaki S."/>
            <person name="Fujita N."/>
        </authorList>
    </citation>
    <scope>NUCLEOTIDE SEQUENCE [LARGE SCALE GENOMIC DNA]</scope>
    <source>
        <strain evidence="5 6">NBRC 108250</strain>
    </source>
</reference>
<dbReference type="SUPFAM" id="SSF64288">
    <property type="entry name" value="Chorismate lyase-like"/>
    <property type="match status" value="1"/>
</dbReference>
<dbReference type="Gene3D" id="3.40.1410.10">
    <property type="entry name" value="Chorismate lyase-like"/>
    <property type="match status" value="1"/>
</dbReference>
<dbReference type="InterPro" id="IPR050679">
    <property type="entry name" value="Bact_HTH_transcr_reg"/>
</dbReference>
<dbReference type="SUPFAM" id="SSF46785">
    <property type="entry name" value="Winged helix' DNA-binding domain"/>
    <property type="match status" value="1"/>
</dbReference>
<organism evidence="5 6">
    <name type="scientific">Gordonia malaquae NBRC 108250</name>
    <dbReference type="NCBI Taxonomy" id="1223542"/>
    <lineage>
        <taxon>Bacteria</taxon>
        <taxon>Bacillati</taxon>
        <taxon>Actinomycetota</taxon>
        <taxon>Actinomycetes</taxon>
        <taxon>Mycobacteriales</taxon>
        <taxon>Gordoniaceae</taxon>
        <taxon>Gordonia</taxon>
    </lineage>
</organism>
<dbReference type="RefSeq" id="WP_008376174.1">
    <property type="nucleotide sequence ID" value="NZ_BAOP01000003.1"/>
</dbReference>
<evidence type="ECO:0000313" key="5">
    <source>
        <dbReference type="EMBL" id="GAC78274.1"/>
    </source>
</evidence>
<dbReference type="SMART" id="SM00345">
    <property type="entry name" value="HTH_GNTR"/>
    <property type="match status" value="1"/>
</dbReference>
<dbReference type="eggNOG" id="COG2188">
    <property type="taxonomic scope" value="Bacteria"/>
</dbReference>
<keyword evidence="6" id="KW-1185">Reference proteome</keyword>
<dbReference type="PANTHER" id="PTHR44846">
    <property type="entry name" value="MANNOSYL-D-GLYCERATE TRANSPORT/METABOLISM SYSTEM REPRESSOR MNGR-RELATED"/>
    <property type="match status" value="1"/>
</dbReference>
<dbReference type="GO" id="GO:0003677">
    <property type="term" value="F:DNA binding"/>
    <property type="evidence" value="ECO:0007669"/>
    <property type="project" value="UniProtKB-KW"/>
</dbReference>
<dbReference type="AlphaFoldDB" id="M3VDA3"/>
<protein>
    <submittedName>
        <fullName evidence="5">Putative GntR family transcriptional regulator</fullName>
    </submittedName>
</protein>
<name>M3VDA3_GORML</name>
<keyword evidence="3" id="KW-0804">Transcription</keyword>
<dbReference type="OrthoDB" id="8584262at2"/>
<keyword evidence="2" id="KW-0238">DNA-binding</keyword>
<dbReference type="InterPro" id="IPR036390">
    <property type="entry name" value="WH_DNA-bd_sf"/>
</dbReference>
<dbReference type="Gene3D" id="1.10.10.10">
    <property type="entry name" value="Winged helix-like DNA-binding domain superfamily/Winged helix DNA-binding domain"/>
    <property type="match status" value="1"/>
</dbReference>
<dbReference type="Proteomes" id="UP000035009">
    <property type="component" value="Unassembled WGS sequence"/>
</dbReference>
<dbReference type="InterPro" id="IPR011663">
    <property type="entry name" value="UTRA"/>
</dbReference>
<evidence type="ECO:0000313" key="6">
    <source>
        <dbReference type="Proteomes" id="UP000035009"/>
    </source>
</evidence>
<dbReference type="Pfam" id="PF00392">
    <property type="entry name" value="GntR"/>
    <property type="match status" value="1"/>
</dbReference>
<dbReference type="PRINTS" id="PR00035">
    <property type="entry name" value="HTHGNTR"/>
</dbReference>
<accession>M3VDA3</accession>
<dbReference type="SMART" id="SM00866">
    <property type="entry name" value="UTRA"/>
    <property type="match status" value="1"/>
</dbReference>
<comment type="caution">
    <text evidence="5">The sequence shown here is derived from an EMBL/GenBank/DDBJ whole genome shotgun (WGS) entry which is preliminary data.</text>
</comment>
<dbReference type="InterPro" id="IPR028978">
    <property type="entry name" value="Chorismate_lyase_/UTRA_dom_sf"/>
</dbReference>
<keyword evidence="1" id="KW-0805">Transcription regulation</keyword>
<dbReference type="Pfam" id="PF07702">
    <property type="entry name" value="UTRA"/>
    <property type="match status" value="1"/>
</dbReference>